<dbReference type="Gene3D" id="3.40.1350.60">
    <property type="match status" value="1"/>
</dbReference>
<dbReference type="NCBIfam" id="TIGR00230">
    <property type="entry name" value="sfsA"/>
    <property type="match status" value="1"/>
</dbReference>
<evidence type="ECO:0000259" key="2">
    <source>
        <dbReference type="Pfam" id="PF17746"/>
    </source>
</evidence>
<evidence type="ECO:0008006" key="5">
    <source>
        <dbReference type="Google" id="ProtNLM"/>
    </source>
</evidence>
<dbReference type="AlphaFoldDB" id="A0A126V1G2"/>
<organism evidence="3 4">
    <name type="scientific">Falsihalocynthiibacter arcticus</name>
    <dbReference type="NCBI Taxonomy" id="1579316"/>
    <lineage>
        <taxon>Bacteria</taxon>
        <taxon>Pseudomonadati</taxon>
        <taxon>Pseudomonadota</taxon>
        <taxon>Alphaproteobacteria</taxon>
        <taxon>Rhodobacterales</taxon>
        <taxon>Roseobacteraceae</taxon>
        <taxon>Falsihalocynthiibacter</taxon>
    </lineage>
</organism>
<evidence type="ECO:0000313" key="3">
    <source>
        <dbReference type="EMBL" id="AML51539.1"/>
    </source>
</evidence>
<dbReference type="InterPro" id="IPR040452">
    <property type="entry name" value="SfsA_C"/>
</dbReference>
<dbReference type="PANTHER" id="PTHR30545:SF2">
    <property type="entry name" value="SUGAR FERMENTATION STIMULATION PROTEIN A"/>
    <property type="match status" value="1"/>
</dbReference>
<protein>
    <recommendedName>
        <fullName evidence="5">Sugar fermentation stimulation protein homolog</fullName>
    </recommendedName>
</protein>
<gene>
    <name evidence="3" type="ORF">RC74_09945</name>
</gene>
<dbReference type="GO" id="GO:0003677">
    <property type="term" value="F:DNA binding"/>
    <property type="evidence" value="ECO:0007669"/>
    <property type="project" value="InterPro"/>
</dbReference>
<dbReference type="Pfam" id="PF03749">
    <property type="entry name" value="SfsA"/>
    <property type="match status" value="1"/>
</dbReference>
<evidence type="ECO:0000313" key="4">
    <source>
        <dbReference type="Proteomes" id="UP000070371"/>
    </source>
</evidence>
<dbReference type="Pfam" id="PF17746">
    <property type="entry name" value="SfsA_N"/>
    <property type="match status" value="1"/>
</dbReference>
<sequence>MAFPQPQHNATFLRRTQRFLALMELADGTQELVYCANSGAMASDFSCRSRALIWESGDLKRKRRFTWRAIETNGLWVGTDTHLSNRIVEEALRLRLIPILKEYCIVFREHVIEPGVRVDFIISGPTGECLVEVKSSNVVENGVARYPDSPTPRGVKQLKSLTRKASAGHRAVLLFLVQRNDARSFEVSASRDPAYYQAFEAAIAAGVEVIVLGVSVHPEGFGKPKILPYNTKVDDVIELHYNSLIRLEKNT</sequence>
<dbReference type="Gene3D" id="2.40.50.580">
    <property type="match status" value="1"/>
</dbReference>
<name>A0A126V1G2_9RHOB</name>
<evidence type="ECO:0000259" key="1">
    <source>
        <dbReference type="Pfam" id="PF03749"/>
    </source>
</evidence>
<dbReference type="EMBL" id="CP014327">
    <property type="protein sequence ID" value="AML51539.1"/>
    <property type="molecule type" value="Genomic_DNA"/>
</dbReference>
<feature type="domain" description="Sugar fermentation stimulation protein C-terminal" evidence="1">
    <location>
        <begin position="83"/>
        <end position="219"/>
    </location>
</feature>
<dbReference type="InterPro" id="IPR041465">
    <property type="entry name" value="SfsA_N"/>
</dbReference>
<keyword evidence="4" id="KW-1185">Reference proteome</keyword>
<dbReference type="PANTHER" id="PTHR30545">
    <property type="entry name" value="SUGAR FERMENTATION STIMULATION PROTEIN A"/>
    <property type="match status" value="1"/>
</dbReference>
<dbReference type="CDD" id="cd22359">
    <property type="entry name" value="SfsA-like_bacterial"/>
    <property type="match status" value="1"/>
</dbReference>
<dbReference type="Proteomes" id="UP000070371">
    <property type="component" value="Chromosome"/>
</dbReference>
<reference evidence="3 4" key="1">
    <citation type="submission" date="2016-02" db="EMBL/GenBank/DDBJ databases">
        <title>Complete genome sequence of Halocynthiibacter arcticus PAMC 20958t from arctic marine sediment.</title>
        <authorList>
            <person name="Lee Y.M."/>
            <person name="Baek K."/>
            <person name="Lee H.K."/>
            <person name="Shin S.C."/>
        </authorList>
    </citation>
    <scope>NUCLEOTIDE SEQUENCE [LARGE SCALE GENOMIC DNA]</scope>
    <source>
        <strain evidence="3">PAMC 20958</strain>
    </source>
</reference>
<feature type="domain" description="SfsA N-terminal OB" evidence="2">
    <location>
        <begin position="13"/>
        <end position="78"/>
    </location>
</feature>
<dbReference type="STRING" id="1579316.RC74_09945"/>
<proteinExistence type="predicted"/>
<dbReference type="KEGG" id="hat:RC74_09945"/>
<accession>A0A126V1G2</accession>
<dbReference type="InterPro" id="IPR005224">
    <property type="entry name" value="SfsA"/>
</dbReference>